<reference evidence="1" key="1">
    <citation type="submission" date="2021-06" db="EMBL/GenBank/DDBJ databases">
        <authorList>
            <person name="Kallberg Y."/>
            <person name="Tangrot J."/>
            <person name="Rosling A."/>
        </authorList>
    </citation>
    <scope>NUCLEOTIDE SEQUENCE</scope>
    <source>
        <strain evidence="1">CL356</strain>
    </source>
</reference>
<dbReference type="Proteomes" id="UP000789525">
    <property type="component" value="Unassembled WGS sequence"/>
</dbReference>
<evidence type="ECO:0000313" key="2">
    <source>
        <dbReference type="Proteomes" id="UP000789525"/>
    </source>
</evidence>
<comment type="caution">
    <text evidence="1">The sequence shown here is derived from an EMBL/GenBank/DDBJ whole genome shotgun (WGS) entry which is preliminary data.</text>
</comment>
<name>A0ACA9PSB2_9GLOM</name>
<sequence>MDDFNNDGSRYFQWDELYSPNTPNTGLEDWESNGSRSDYSSSPHPGYQQFATPSPVMEPATIQVPDPQGPYFDLSTINAQLPQLLAQLQSPAAQQALYNIVQQLPYG</sequence>
<keyword evidence="2" id="KW-1185">Reference proteome</keyword>
<dbReference type="EMBL" id="CAJVPT010039172">
    <property type="protein sequence ID" value="CAG8722108.1"/>
    <property type="molecule type" value="Genomic_DNA"/>
</dbReference>
<gene>
    <name evidence="1" type="ORF">ACOLOM_LOCUS11184</name>
</gene>
<proteinExistence type="predicted"/>
<evidence type="ECO:0000313" key="1">
    <source>
        <dbReference type="EMBL" id="CAG8722108.1"/>
    </source>
</evidence>
<accession>A0ACA9PSB2</accession>
<feature type="non-terminal residue" evidence="1">
    <location>
        <position position="107"/>
    </location>
</feature>
<protein>
    <submittedName>
        <fullName evidence="1">11771_t:CDS:1</fullName>
    </submittedName>
</protein>
<organism evidence="1 2">
    <name type="scientific">Acaulospora colombiana</name>
    <dbReference type="NCBI Taxonomy" id="27376"/>
    <lineage>
        <taxon>Eukaryota</taxon>
        <taxon>Fungi</taxon>
        <taxon>Fungi incertae sedis</taxon>
        <taxon>Mucoromycota</taxon>
        <taxon>Glomeromycotina</taxon>
        <taxon>Glomeromycetes</taxon>
        <taxon>Diversisporales</taxon>
        <taxon>Acaulosporaceae</taxon>
        <taxon>Acaulospora</taxon>
    </lineage>
</organism>